<sequence length="128" mass="14457">MAAFEDPELYGDDRIVMGSGTDQLVITISDGGFYVVDNDTGESRNYYSVHFLNDSFETSVHDVMGPEDEDPNLPEARVNVIAMMANWDYMDVSVDPIVPKYDFGPEVANWCMRNEDELKHVWNSLVPA</sequence>
<proteinExistence type="predicted"/>
<organism evidence="1 2">
    <name type="scientific">Mycobacterium phage Konstantine</name>
    <dbReference type="NCBI Taxonomy" id="563121"/>
    <lineage>
        <taxon>Viruses</taxon>
        <taxon>Duplodnaviria</taxon>
        <taxon>Heunggongvirae</taxon>
        <taxon>Uroviricota</taxon>
        <taxon>Caudoviricetes</taxon>
        <taxon>Konstantinevirus</taxon>
        <taxon>Konstantinevirus konstantine</taxon>
    </lineage>
</organism>
<dbReference type="GeneID" id="6940755"/>
<accession>B5U523</accession>
<dbReference type="Proteomes" id="UP000002183">
    <property type="component" value="Segment"/>
</dbReference>
<protein>
    <submittedName>
        <fullName evidence="1">Uncharacterized protein</fullName>
    </submittedName>
</protein>
<keyword evidence="2" id="KW-1185">Reference proteome</keyword>
<name>B5U523_9CAUD</name>
<gene>
    <name evidence="1" type="primary">53</name>
    <name evidence="1" type="ORF">KONSTANTINE_53</name>
</gene>
<dbReference type="RefSeq" id="YP_002242110.1">
    <property type="nucleotide sequence ID" value="NC_011292.1"/>
</dbReference>
<dbReference type="KEGG" id="vg:6940755"/>
<evidence type="ECO:0000313" key="2">
    <source>
        <dbReference type="Proteomes" id="UP000002183"/>
    </source>
</evidence>
<reference evidence="1 2" key="1">
    <citation type="submission" date="2008-09" db="EMBL/GenBank/DDBJ databases">
        <authorList>
            <person name="Tantoco A.T."/>
            <person name="Edgar R.H."/>
            <person name="Ko C."/>
            <person name="Chambers R.A."/>
            <person name="Jacobs-Sera D."/>
            <person name="Hendrix R.W."/>
            <person name="Hatfull G.F."/>
        </authorList>
    </citation>
    <scope>NUCLEOTIDE SEQUENCE [LARGE SCALE GENOMIC DNA]</scope>
</reference>
<dbReference type="EMBL" id="FJ174691">
    <property type="protein sequence ID" value="ACI12469.1"/>
    <property type="molecule type" value="Genomic_DNA"/>
</dbReference>
<evidence type="ECO:0000313" key="1">
    <source>
        <dbReference type="EMBL" id="ACI12469.1"/>
    </source>
</evidence>